<dbReference type="InterPro" id="IPR015797">
    <property type="entry name" value="NUDIX_hydrolase-like_dom_sf"/>
</dbReference>
<dbReference type="GO" id="GO:0006284">
    <property type="term" value="P:base-excision repair"/>
    <property type="evidence" value="ECO:0007669"/>
    <property type="project" value="UniProtKB-UniRule"/>
</dbReference>
<evidence type="ECO:0000313" key="16">
    <source>
        <dbReference type="EMBL" id="RFB06372.1"/>
    </source>
</evidence>
<accession>A0A371RLM9</accession>
<keyword evidence="10 14" id="KW-0408">Iron</keyword>
<keyword evidence="17" id="KW-1185">Reference proteome</keyword>
<keyword evidence="7" id="KW-0479">Metal-binding</keyword>
<dbReference type="GO" id="GO:0046872">
    <property type="term" value="F:metal ion binding"/>
    <property type="evidence" value="ECO:0007669"/>
    <property type="project" value="UniProtKB-UniRule"/>
</dbReference>
<dbReference type="GO" id="GO:0035485">
    <property type="term" value="F:adenine/guanine mispair binding"/>
    <property type="evidence" value="ECO:0007669"/>
    <property type="project" value="TreeGrafter"/>
</dbReference>
<keyword evidence="12" id="KW-0234">DNA repair</keyword>
<dbReference type="InterPro" id="IPR023170">
    <property type="entry name" value="HhH_base_excis_C"/>
</dbReference>
<dbReference type="InterPro" id="IPR011257">
    <property type="entry name" value="DNA_glycosylase"/>
</dbReference>
<dbReference type="EMBL" id="QUQO01000001">
    <property type="protein sequence ID" value="RFB06372.1"/>
    <property type="molecule type" value="Genomic_DNA"/>
</dbReference>
<comment type="caution">
    <text evidence="16">The sequence shown here is derived from an EMBL/GenBank/DDBJ whole genome shotgun (WGS) entry which is preliminary data.</text>
</comment>
<dbReference type="SMART" id="SM00525">
    <property type="entry name" value="FES"/>
    <property type="match status" value="1"/>
</dbReference>
<dbReference type="Gene3D" id="1.10.340.30">
    <property type="entry name" value="Hypothetical protein, domain 2"/>
    <property type="match status" value="1"/>
</dbReference>
<feature type="domain" description="HhH-GPD" evidence="15">
    <location>
        <begin position="43"/>
        <end position="192"/>
    </location>
</feature>
<dbReference type="AlphaFoldDB" id="A0A371RLM9"/>
<evidence type="ECO:0000256" key="10">
    <source>
        <dbReference type="ARBA" id="ARBA00023004"/>
    </source>
</evidence>
<evidence type="ECO:0000313" key="17">
    <source>
        <dbReference type="Proteomes" id="UP000264589"/>
    </source>
</evidence>
<proteinExistence type="inferred from homology"/>
<dbReference type="Pfam" id="PF00633">
    <property type="entry name" value="HHH"/>
    <property type="match status" value="1"/>
</dbReference>
<dbReference type="Proteomes" id="UP000264589">
    <property type="component" value="Unassembled WGS sequence"/>
</dbReference>
<dbReference type="GO" id="GO:0000701">
    <property type="term" value="F:purine-specific mismatch base pair DNA N-glycosylase activity"/>
    <property type="evidence" value="ECO:0007669"/>
    <property type="project" value="UniProtKB-EC"/>
</dbReference>
<keyword evidence="11" id="KW-0411">Iron-sulfur</keyword>
<dbReference type="FunCoup" id="A0A371RLM9">
    <property type="interactions" value="382"/>
</dbReference>
<keyword evidence="13 14" id="KW-0326">Glycosidase</keyword>
<evidence type="ECO:0000256" key="1">
    <source>
        <dbReference type="ARBA" id="ARBA00000843"/>
    </source>
</evidence>
<evidence type="ECO:0000256" key="14">
    <source>
        <dbReference type="RuleBase" id="RU365096"/>
    </source>
</evidence>
<protein>
    <recommendedName>
        <fullName evidence="5 14">Adenine DNA glycosylase</fullName>
        <ecNumber evidence="4 14">3.2.2.31</ecNumber>
    </recommendedName>
</protein>
<dbReference type="InterPro" id="IPR004036">
    <property type="entry name" value="Endonuclease-III-like_CS2"/>
</dbReference>
<evidence type="ECO:0000256" key="7">
    <source>
        <dbReference type="ARBA" id="ARBA00022723"/>
    </source>
</evidence>
<dbReference type="GO" id="GO:0034039">
    <property type="term" value="F:8-oxo-7,8-dihydroguanine DNA N-glycosylase activity"/>
    <property type="evidence" value="ECO:0007669"/>
    <property type="project" value="TreeGrafter"/>
</dbReference>
<dbReference type="GO" id="GO:0051539">
    <property type="term" value="F:4 iron, 4 sulfur cluster binding"/>
    <property type="evidence" value="ECO:0007669"/>
    <property type="project" value="UniProtKB-UniRule"/>
</dbReference>
<dbReference type="PROSITE" id="PS01155">
    <property type="entry name" value="ENDONUCLEASE_III_2"/>
    <property type="match status" value="1"/>
</dbReference>
<dbReference type="PANTHER" id="PTHR42944:SF1">
    <property type="entry name" value="ADENINE DNA GLYCOSYLASE"/>
    <property type="match status" value="1"/>
</dbReference>
<dbReference type="FunFam" id="1.10.340.30:FF:000002">
    <property type="entry name" value="Adenine DNA glycosylase"/>
    <property type="match status" value="1"/>
</dbReference>
<dbReference type="InterPro" id="IPR029119">
    <property type="entry name" value="MutY_C"/>
</dbReference>
<dbReference type="InterPro" id="IPR003265">
    <property type="entry name" value="HhH-GPD_domain"/>
</dbReference>
<dbReference type="InterPro" id="IPR003651">
    <property type="entry name" value="Endonuclease3_FeS-loop_motif"/>
</dbReference>
<sequence>MFSSRLLDWYDAHARDLPWRVGPKARAAGAQPDPYRVWLSEVMLQQTTVATVTPRFEAFLTRWPDVAALAAAPLEDVLGEWAGLGYYARARNLHACAKVVADELGGVFPDTEEWLITLPGIGPYTAAAIAAIAFDRTAVVVDGNIDRVMVRIENIARPIREAKAEIRASAAERTPDQRAGDYAQGLMDLGAGVCRPRNPDCLLCPVAEFCEARAAGVQDELPVKPAKKARPVRHGVVYVGLREDGAVLTERRAAKGLFGGMAGLPGGAWAEGEAPKAAPPVKARWREAGTAEHTLTHFHLILTVMTAKIKEAPEGLFWTADLETLPTVFRKAVKIAA</sequence>
<keyword evidence="8 14" id="KW-0227">DNA damage</keyword>
<dbReference type="InterPro" id="IPR044298">
    <property type="entry name" value="MIG/MutY"/>
</dbReference>
<evidence type="ECO:0000259" key="15">
    <source>
        <dbReference type="SMART" id="SM00478"/>
    </source>
</evidence>
<evidence type="ECO:0000256" key="11">
    <source>
        <dbReference type="ARBA" id="ARBA00023014"/>
    </source>
</evidence>
<dbReference type="SMART" id="SM00478">
    <property type="entry name" value="ENDO3c"/>
    <property type="match status" value="1"/>
</dbReference>
<dbReference type="PANTHER" id="PTHR42944">
    <property type="entry name" value="ADENINE DNA GLYCOSYLASE"/>
    <property type="match status" value="1"/>
</dbReference>
<keyword evidence="9" id="KW-0378">Hydrolase</keyword>
<dbReference type="Gene3D" id="1.10.1670.10">
    <property type="entry name" value="Helix-hairpin-Helix base-excision DNA repair enzymes (C-terminal)"/>
    <property type="match status" value="1"/>
</dbReference>
<dbReference type="Pfam" id="PF14815">
    <property type="entry name" value="NUDIX_4"/>
    <property type="match status" value="1"/>
</dbReference>
<comment type="similarity">
    <text evidence="3 14">Belongs to the Nth/MutY family.</text>
</comment>
<dbReference type="EC" id="3.2.2.31" evidence="4 14"/>
<name>A0A371RLM9_9PROT</name>
<gene>
    <name evidence="16" type="ORF">DX908_06005</name>
</gene>
<dbReference type="Gene3D" id="3.90.79.10">
    <property type="entry name" value="Nucleoside Triphosphate Pyrophosphohydrolase"/>
    <property type="match status" value="1"/>
</dbReference>
<comment type="cofactor">
    <cofactor evidence="14">
        <name>[4Fe-4S] cluster</name>
        <dbReference type="ChEBI" id="CHEBI:49883"/>
    </cofactor>
    <text evidence="14">Binds 1 [4Fe-4S] cluster.</text>
</comment>
<dbReference type="InParanoid" id="A0A371RLM9"/>
<dbReference type="SUPFAM" id="SSF55811">
    <property type="entry name" value="Nudix"/>
    <property type="match status" value="1"/>
</dbReference>
<evidence type="ECO:0000256" key="3">
    <source>
        <dbReference type="ARBA" id="ARBA00008343"/>
    </source>
</evidence>
<dbReference type="Pfam" id="PF00730">
    <property type="entry name" value="HhH-GPD"/>
    <property type="match status" value="1"/>
</dbReference>
<dbReference type="GO" id="GO:0006298">
    <property type="term" value="P:mismatch repair"/>
    <property type="evidence" value="ECO:0007669"/>
    <property type="project" value="TreeGrafter"/>
</dbReference>
<comment type="function">
    <text evidence="2">Adenine glycosylase active on G-A mispairs. MutY also corrects error-prone DNA synthesis past GO lesions which are due to the oxidatively damaged form of guanine: 7,8-dihydro-8-oxoguanine (8-oxo-dGTP).</text>
</comment>
<dbReference type="InterPro" id="IPR000445">
    <property type="entry name" value="HhH_motif"/>
</dbReference>
<dbReference type="SUPFAM" id="SSF48150">
    <property type="entry name" value="DNA-glycosylase"/>
    <property type="match status" value="1"/>
</dbReference>
<evidence type="ECO:0000256" key="5">
    <source>
        <dbReference type="ARBA" id="ARBA00022023"/>
    </source>
</evidence>
<dbReference type="CDD" id="cd03431">
    <property type="entry name" value="NUDIX_DNA_Glycosylase_C-MutY"/>
    <property type="match status" value="1"/>
</dbReference>
<comment type="catalytic activity">
    <reaction evidence="1 14">
        <text>Hydrolyzes free adenine bases from 7,8-dihydro-8-oxoguanine:adenine mismatched double-stranded DNA, leaving an apurinic site.</text>
        <dbReference type="EC" id="3.2.2.31"/>
    </reaction>
</comment>
<dbReference type="CDD" id="cd00056">
    <property type="entry name" value="ENDO3c"/>
    <property type="match status" value="1"/>
</dbReference>
<evidence type="ECO:0000256" key="6">
    <source>
        <dbReference type="ARBA" id="ARBA00022485"/>
    </source>
</evidence>
<evidence type="ECO:0000256" key="8">
    <source>
        <dbReference type="ARBA" id="ARBA00022763"/>
    </source>
</evidence>
<keyword evidence="6" id="KW-0004">4Fe-4S</keyword>
<evidence type="ECO:0000256" key="4">
    <source>
        <dbReference type="ARBA" id="ARBA00012045"/>
    </source>
</evidence>
<organism evidence="16 17">
    <name type="scientific">Parvularcula marina</name>
    <dbReference type="NCBI Taxonomy" id="2292771"/>
    <lineage>
        <taxon>Bacteria</taxon>
        <taxon>Pseudomonadati</taxon>
        <taxon>Pseudomonadota</taxon>
        <taxon>Alphaproteobacteria</taxon>
        <taxon>Parvularculales</taxon>
        <taxon>Parvularculaceae</taxon>
        <taxon>Parvularcula</taxon>
    </lineage>
</organism>
<evidence type="ECO:0000256" key="2">
    <source>
        <dbReference type="ARBA" id="ARBA00002933"/>
    </source>
</evidence>
<dbReference type="OrthoDB" id="9802365at2"/>
<evidence type="ECO:0000256" key="12">
    <source>
        <dbReference type="ARBA" id="ARBA00023204"/>
    </source>
</evidence>
<reference evidence="16 17" key="1">
    <citation type="submission" date="2018-08" db="EMBL/GenBank/DDBJ databases">
        <title>Parvularcula sp. SM1705, isolated from surface water of the South Sea China.</title>
        <authorList>
            <person name="Sun L."/>
        </authorList>
    </citation>
    <scope>NUCLEOTIDE SEQUENCE [LARGE SCALE GENOMIC DNA]</scope>
    <source>
        <strain evidence="16 17">SM1705</strain>
    </source>
</reference>
<evidence type="ECO:0000256" key="9">
    <source>
        <dbReference type="ARBA" id="ARBA00022801"/>
    </source>
</evidence>
<evidence type="ECO:0000256" key="13">
    <source>
        <dbReference type="ARBA" id="ARBA00023295"/>
    </source>
</evidence>
<dbReference type="GO" id="GO:0032357">
    <property type="term" value="F:oxidized purine DNA binding"/>
    <property type="evidence" value="ECO:0007669"/>
    <property type="project" value="TreeGrafter"/>
</dbReference>